<evidence type="ECO:0000313" key="7">
    <source>
        <dbReference type="EMBL" id="GJN53436.1"/>
    </source>
</evidence>
<accession>A0A6J4DZF0</accession>
<sequence>MTLPSFATTQDFHAFIEAYRERFADDVLTIAEPLSSDQDVTALVDALAARGRHPLLICERVGNLGVPVATNLFASRTRIARLFGTTPAKLHEVFQARANAPIPPVYLDSGPVLDEVVEGEALDLALLPMLKHFDSDRGPYITNAIIVAQDPVTGVANMSYHRSMRHARQALATSLHSRGHLWRMLQAARERGEELPVAMVVGAHPLFMLAAAARLPYGADERAVAGGLFGAPLELVKTPRYGIGVPAHAEFVLEGAIDPTAYAEEGPFGEFSGYSSDRSTNNVLRVDTLLRRRDAWLVDVVGGRYAEHLTLARLPREAEMSEKLKARFPAVTAVHYPNSGTHFHCYVALDQSRDGEARQIMLALLGWDPYLKTVIAVDSDIDISDDSQVLWALATHFQPHQDLFTIDGLPGSPLDPSSSANGTTSRMGLDATRSSGFDGIRAQLDPRIQGRMRQLLKSYLPGSPS</sequence>
<dbReference type="PANTHER" id="PTHR30108">
    <property type="entry name" value="3-OCTAPRENYL-4-HYDROXYBENZOATE CARBOXY-LYASE-RELATED"/>
    <property type="match status" value="1"/>
</dbReference>
<dbReference type="AlphaFoldDB" id="A0A6J4DZF0"/>
<dbReference type="Pfam" id="PF01977">
    <property type="entry name" value="UbiD"/>
    <property type="match status" value="1"/>
</dbReference>
<dbReference type="Proteomes" id="UP001054892">
    <property type="component" value="Unassembled WGS sequence"/>
</dbReference>
<dbReference type="InterPro" id="IPR048304">
    <property type="entry name" value="UbiD_Rift_dom"/>
</dbReference>
<evidence type="ECO:0000313" key="8">
    <source>
        <dbReference type="Proteomes" id="UP000509383"/>
    </source>
</evidence>
<organism evidence="6 8">
    <name type="scientific">Pseudomonas tohonis</name>
    <dbReference type="NCBI Taxonomy" id="2725477"/>
    <lineage>
        <taxon>Bacteria</taxon>
        <taxon>Pseudomonadati</taxon>
        <taxon>Pseudomonadota</taxon>
        <taxon>Gammaproteobacteria</taxon>
        <taxon>Pseudomonadales</taxon>
        <taxon>Pseudomonadaceae</taxon>
        <taxon>Pseudomonas</taxon>
    </lineage>
</organism>
<dbReference type="SUPFAM" id="SSF50475">
    <property type="entry name" value="FMN-binding split barrel"/>
    <property type="match status" value="1"/>
</dbReference>
<dbReference type="SUPFAM" id="SSF143968">
    <property type="entry name" value="UbiD C-terminal domain-like"/>
    <property type="match status" value="1"/>
</dbReference>
<name>A0A6J4DZF0_9PSED</name>
<dbReference type="RefSeq" id="WP_173173551.1">
    <property type="nucleotide sequence ID" value="NZ_AP023189.1"/>
</dbReference>
<evidence type="ECO:0000259" key="3">
    <source>
        <dbReference type="Pfam" id="PF01977"/>
    </source>
</evidence>
<evidence type="ECO:0000256" key="2">
    <source>
        <dbReference type="SAM" id="MobiDB-lite"/>
    </source>
</evidence>
<dbReference type="Gene3D" id="3.40.1670.10">
    <property type="entry name" value="UbiD C-terminal domain-like"/>
    <property type="match status" value="1"/>
</dbReference>
<feature type="compositionally biased region" description="Low complexity" evidence="2">
    <location>
        <begin position="410"/>
        <end position="419"/>
    </location>
</feature>
<evidence type="ECO:0000313" key="6">
    <source>
        <dbReference type="EMBL" id="BCG22877.1"/>
    </source>
</evidence>
<feature type="domain" description="3-octaprenyl-4-hydroxybenzoate carboxy-lyase-like Rift-related" evidence="3">
    <location>
        <begin position="109"/>
        <end position="304"/>
    </location>
</feature>
<dbReference type="Pfam" id="PF20695">
    <property type="entry name" value="UbiD_N"/>
    <property type="match status" value="1"/>
</dbReference>
<evidence type="ECO:0000313" key="9">
    <source>
        <dbReference type="Proteomes" id="UP001054892"/>
    </source>
</evidence>
<evidence type="ECO:0000259" key="5">
    <source>
        <dbReference type="Pfam" id="PF20696"/>
    </source>
</evidence>
<feature type="region of interest" description="Disordered" evidence="2">
    <location>
        <begin position="410"/>
        <end position="431"/>
    </location>
</feature>
<dbReference type="KEGG" id="ptw:TUM18999_10680"/>
<dbReference type="Proteomes" id="UP000509383">
    <property type="component" value="Chromosome"/>
</dbReference>
<dbReference type="PANTHER" id="PTHR30108:SF21">
    <property type="entry name" value="4-HYDROXYBENZOATE DECARBOXYLASE"/>
    <property type="match status" value="1"/>
</dbReference>
<protein>
    <submittedName>
        <fullName evidence="6">Decarboxylase UbiD</fullName>
    </submittedName>
</protein>
<keyword evidence="9" id="KW-1185">Reference proteome</keyword>
<dbReference type="NCBIfam" id="TIGR00148">
    <property type="entry name" value="UbiD family decarboxylase"/>
    <property type="match status" value="1"/>
</dbReference>
<dbReference type="InterPro" id="IPR049381">
    <property type="entry name" value="UbiD-like_C"/>
</dbReference>
<reference evidence="6 8" key="1">
    <citation type="submission" date="2020-05" db="EMBL/GenBank/DDBJ databases">
        <title>Characterization of novel class B3 metallo-beta-lactamase from novel Pseudomonas species.</title>
        <authorList>
            <person name="Yamada K."/>
            <person name="Aoki K."/>
            <person name="Ishii Y."/>
        </authorList>
    </citation>
    <scope>NUCLEOTIDE SEQUENCE [LARGE SCALE GENOMIC DNA]</scope>
    <source>
        <strain evidence="6 8">TUM18999</strain>
        <strain evidence="7 9">TUM20286</strain>
    </source>
</reference>
<dbReference type="GO" id="GO:0005737">
    <property type="term" value="C:cytoplasm"/>
    <property type="evidence" value="ECO:0007669"/>
    <property type="project" value="TreeGrafter"/>
</dbReference>
<dbReference type="InterPro" id="IPR049383">
    <property type="entry name" value="UbiD-like_N"/>
</dbReference>
<dbReference type="InterPro" id="IPR002830">
    <property type="entry name" value="UbiD"/>
</dbReference>
<dbReference type="EMBL" id="AP023189">
    <property type="protein sequence ID" value="BCG22877.1"/>
    <property type="molecule type" value="Genomic_DNA"/>
</dbReference>
<proteinExistence type="inferred from homology"/>
<dbReference type="Pfam" id="PF20696">
    <property type="entry name" value="UbiD_C"/>
    <property type="match status" value="1"/>
</dbReference>
<feature type="domain" description="3-octaprenyl-4-hydroxybenzoate carboxy-lyase-like N-terminal" evidence="4">
    <location>
        <begin position="24"/>
        <end position="93"/>
    </location>
</feature>
<evidence type="ECO:0000259" key="4">
    <source>
        <dbReference type="Pfam" id="PF20695"/>
    </source>
</evidence>
<evidence type="ECO:0000256" key="1">
    <source>
        <dbReference type="ARBA" id="ARBA00010021"/>
    </source>
</evidence>
<feature type="domain" description="3-octaprenyl-4-hydroxybenzoate carboxy-lyase-like C-terminal" evidence="5">
    <location>
        <begin position="310"/>
        <end position="431"/>
    </location>
</feature>
<comment type="similarity">
    <text evidence="1">Belongs to the UbiD family.</text>
</comment>
<dbReference type="EMBL" id="BQKM01000006">
    <property type="protein sequence ID" value="GJN53436.1"/>
    <property type="molecule type" value="Genomic_DNA"/>
</dbReference>
<dbReference type="GO" id="GO:0016831">
    <property type="term" value="F:carboxy-lyase activity"/>
    <property type="evidence" value="ECO:0007669"/>
    <property type="project" value="InterPro"/>
</dbReference>
<gene>
    <name evidence="6" type="ORF">TUM18999_10680</name>
    <name evidence="7" type="ORF">TUM20286_31880</name>
</gene>